<organism evidence="2 3">
    <name type="scientific">Leptosia nina</name>
    <dbReference type="NCBI Taxonomy" id="320188"/>
    <lineage>
        <taxon>Eukaryota</taxon>
        <taxon>Metazoa</taxon>
        <taxon>Ecdysozoa</taxon>
        <taxon>Arthropoda</taxon>
        <taxon>Hexapoda</taxon>
        <taxon>Insecta</taxon>
        <taxon>Pterygota</taxon>
        <taxon>Neoptera</taxon>
        <taxon>Endopterygota</taxon>
        <taxon>Lepidoptera</taxon>
        <taxon>Glossata</taxon>
        <taxon>Ditrysia</taxon>
        <taxon>Papilionoidea</taxon>
        <taxon>Pieridae</taxon>
        <taxon>Pierinae</taxon>
        <taxon>Leptosia</taxon>
    </lineage>
</organism>
<comment type="caution">
    <text evidence="2">The sequence shown here is derived from an EMBL/GenBank/DDBJ whole genome shotgun (WGS) entry which is preliminary data.</text>
</comment>
<gene>
    <name evidence="2" type="ORF">LNINA_LOCUS7355</name>
</gene>
<name>A0AAV1JH53_9NEOP</name>
<reference evidence="2 3" key="1">
    <citation type="submission" date="2023-11" db="EMBL/GenBank/DDBJ databases">
        <authorList>
            <person name="Okamura Y."/>
        </authorList>
    </citation>
    <scope>NUCLEOTIDE SEQUENCE [LARGE SCALE GENOMIC DNA]</scope>
</reference>
<evidence type="ECO:0000313" key="2">
    <source>
        <dbReference type="EMBL" id="CAK1547919.1"/>
    </source>
</evidence>
<accession>A0AAV1JH53</accession>
<sequence>MKISILVYLVGLCVAHSLNQNKAYTTANDYLDIQAVMSDPEEVKWYMDCFVGRRECEPFSASYQANMPEAIPTLCKKCNEPQKRMWKIFITRLYNEYPGEYLAFQQKYDPKNQYMDGFIKAVSDVD</sequence>
<feature type="chain" id="PRO_5043875088" evidence="1">
    <location>
        <begin position="16"/>
        <end position="126"/>
    </location>
</feature>
<evidence type="ECO:0000313" key="3">
    <source>
        <dbReference type="Proteomes" id="UP001497472"/>
    </source>
</evidence>
<dbReference type="Gene3D" id="1.10.2080.10">
    <property type="entry name" value="Insect odorant-binding protein A10/Ejaculatory bulb-specific protein 3"/>
    <property type="match status" value="1"/>
</dbReference>
<dbReference type="Proteomes" id="UP001497472">
    <property type="component" value="Unassembled WGS sequence"/>
</dbReference>
<dbReference type="InterPro" id="IPR005055">
    <property type="entry name" value="A10/PebIII"/>
</dbReference>
<feature type="signal peptide" evidence="1">
    <location>
        <begin position="1"/>
        <end position="15"/>
    </location>
</feature>
<keyword evidence="3" id="KW-1185">Reference proteome</keyword>
<proteinExistence type="predicted"/>
<dbReference type="PANTHER" id="PTHR11257:SF13">
    <property type="entry name" value="GEO07322P1"/>
    <property type="match status" value="1"/>
</dbReference>
<dbReference type="Pfam" id="PF03392">
    <property type="entry name" value="OS-D"/>
    <property type="match status" value="1"/>
</dbReference>
<dbReference type="SUPFAM" id="SSF100910">
    <property type="entry name" value="Chemosensory protein Csp2"/>
    <property type="match status" value="1"/>
</dbReference>
<keyword evidence="1" id="KW-0732">Signal</keyword>
<protein>
    <submittedName>
        <fullName evidence="2">Uncharacterized protein</fullName>
    </submittedName>
</protein>
<dbReference type="AlphaFoldDB" id="A0AAV1JH53"/>
<dbReference type="InterPro" id="IPR036682">
    <property type="entry name" value="OS_D_A10/PebIII_sf"/>
</dbReference>
<dbReference type="EMBL" id="CAVLEF010000010">
    <property type="protein sequence ID" value="CAK1547919.1"/>
    <property type="molecule type" value="Genomic_DNA"/>
</dbReference>
<evidence type="ECO:0000256" key="1">
    <source>
        <dbReference type="SAM" id="SignalP"/>
    </source>
</evidence>
<dbReference type="PANTHER" id="PTHR11257">
    <property type="entry name" value="CHEMOSENSORY PROTEIN-RELATED"/>
    <property type="match status" value="1"/>
</dbReference>